<evidence type="ECO:0000256" key="4">
    <source>
        <dbReference type="ARBA" id="ARBA00022670"/>
    </source>
</evidence>
<dbReference type="GO" id="GO:0004181">
    <property type="term" value="F:metallocarboxypeptidase activity"/>
    <property type="evidence" value="ECO:0007669"/>
    <property type="project" value="InterPro"/>
</dbReference>
<accession>A0A8W8NX31</accession>
<evidence type="ECO:0000256" key="6">
    <source>
        <dbReference type="ARBA" id="ARBA00022729"/>
    </source>
</evidence>
<dbReference type="SMART" id="SM00631">
    <property type="entry name" value="Zn_pept"/>
    <property type="match status" value="1"/>
</dbReference>
<dbReference type="PROSITE" id="PS00133">
    <property type="entry name" value="CARBOXYPEPT_ZN_2"/>
    <property type="match status" value="1"/>
</dbReference>
<keyword evidence="6 12" id="KW-0732">Signal</keyword>
<keyword evidence="10" id="KW-1015">Disulfide bond</keyword>
<dbReference type="SUPFAM" id="SSF53187">
    <property type="entry name" value="Zn-dependent exopeptidases"/>
    <property type="match status" value="1"/>
</dbReference>
<dbReference type="Pfam" id="PF02244">
    <property type="entry name" value="Propep_M14"/>
    <property type="match status" value="1"/>
</dbReference>
<dbReference type="FunFam" id="3.40.630.10:FF:000056">
    <property type="entry name" value="Zinc carboxypeptidase"/>
    <property type="match status" value="1"/>
</dbReference>
<evidence type="ECO:0000256" key="5">
    <source>
        <dbReference type="ARBA" id="ARBA00022723"/>
    </source>
</evidence>
<dbReference type="Gene3D" id="3.40.630.10">
    <property type="entry name" value="Zn peptidases"/>
    <property type="match status" value="1"/>
</dbReference>
<keyword evidence="9" id="KW-0482">Metalloprotease</keyword>
<evidence type="ECO:0000256" key="12">
    <source>
        <dbReference type="SAM" id="SignalP"/>
    </source>
</evidence>
<feature type="domain" description="Peptidase M14" evidence="13">
    <location>
        <begin position="123"/>
        <end position="427"/>
    </location>
</feature>
<dbReference type="GO" id="GO:0008270">
    <property type="term" value="F:zinc ion binding"/>
    <property type="evidence" value="ECO:0007669"/>
    <property type="project" value="InterPro"/>
</dbReference>
<dbReference type="PROSITE" id="PS52035">
    <property type="entry name" value="PEPTIDASE_M14"/>
    <property type="match status" value="1"/>
</dbReference>
<dbReference type="Gene3D" id="3.30.70.340">
    <property type="entry name" value="Metallocarboxypeptidase-like"/>
    <property type="match status" value="1"/>
</dbReference>
<keyword evidence="3" id="KW-0121">Carboxypeptidase</keyword>
<evidence type="ECO:0000256" key="8">
    <source>
        <dbReference type="ARBA" id="ARBA00022833"/>
    </source>
</evidence>
<evidence type="ECO:0000256" key="3">
    <source>
        <dbReference type="ARBA" id="ARBA00022645"/>
    </source>
</evidence>
<evidence type="ECO:0000256" key="9">
    <source>
        <dbReference type="ARBA" id="ARBA00023049"/>
    </source>
</evidence>
<name>A0A8W8NX31_MAGGI</name>
<sequence>MGRKVLQSCVLLVLFYPAIADQESQKSYFNDKLVQLIPNTEEQVTLLQQMQTTENVDFWTPPKKNAHVDVHVQGENFEDFMTKVTDAKIHHNILSNNLQKNIDDEKVAMKAMAEAGGDTVVGNYATYDQINDWMSQMAMSYPDLATVESIGLTWEGRETKMMKLGKENSMGTPKPVIWIEGGIHAREWIVPATAVYIINKLLEEYNIDDKVTSLMNAWDIHIVPTVNPDGYVFSHERDRLWRKNRRPAEPGPGKKCVGVDGNRNFDVDFGNEGVSFDPCSQVYLGPAPFSEKETQNIRDAVLAEGGRIKIYLSWHSYSQLLLVPWGYTTDLPTDYQELYDVAVIAADALTSVYGTEYIVGNGPEILYPVSGAANDWAKAVAGVKFAYAYEFRPATLVKRSGFILPPEEIVPNSEEVFASLVAMAEEVAKTL</sequence>
<dbReference type="CDD" id="cd03860">
    <property type="entry name" value="M14_CP_A-B_like"/>
    <property type="match status" value="1"/>
</dbReference>
<keyword evidence="5" id="KW-0479">Metal-binding</keyword>
<dbReference type="GO" id="GO:0005615">
    <property type="term" value="C:extracellular space"/>
    <property type="evidence" value="ECO:0007669"/>
    <property type="project" value="TreeGrafter"/>
</dbReference>
<organism evidence="14 15">
    <name type="scientific">Magallana gigas</name>
    <name type="common">Pacific oyster</name>
    <name type="synonym">Crassostrea gigas</name>
    <dbReference type="NCBI Taxonomy" id="29159"/>
    <lineage>
        <taxon>Eukaryota</taxon>
        <taxon>Metazoa</taxon>
        <taxon>Spiralia</taxon>
        <taxon>Lophotrochozoa</taxon>
        <taxon>Mollusca</taxon>
        <taxon>Bivalvia</taxon>
        <taxon>Autobranchia</taxon>
        <taxon>Pteriomorphia</taxon>
        <taxon>Ostreida</taxon>
        <taxon>Ostreoidea</taxon>
        <taxon>Ostreidae</taxon>
        <taxon>Magallana</taxon>
    </lineage>
</organism>
<comment type="similarity">
    <text evidence="2 11">Belongs to the peptidase M14 family.</text>
</comment>
<dbReference type="PANTHER" id="PTHR11705:SF91">
    <property type="entry name" value="FI01817P-RELATED"/>
    <property type="match status" value="1"/>
</dbReference>
<evidence type="ECO:0000256" key="7">
    <source>
        <dbReference type="ARBA" id="ARBA00022801"/>
    </source>
</evidence>
<dbReference type="Proteomes" id="UP000005408">
    <property type="component" value="Unassembled WGS sequence"/>
</dbReference>
<dbReference type="FunFam" id="3.30.70.340:FF:000002">
    <property type="entry name" value="Carboxypeptidase A"/>
    <property type="match status" value="1"/>
</dbReference>
<evidence type="ECO:0000313" key="14">
    <source>
        <dbReference type="EnsemblMetazoa" id="G7861.1:cds"/>
    </source>
</evidence>
<dbReference type="PANTHER" id="PTHR11705">
    <property type="entry name" value="PROTEASE FAMILY M14 CARBOXYPEPTIDASE A,B"/>
    <property type="match status" value="1"/>
</dbReference>
<evidence type="ECO:0000256" key="11">
    <source>
        <dbReference type="PROSITE-ProRule" id="PRU01379"/>
    </source>
</evidence>
<protein>
    <recommendedName>
        <fullName evidence="13">Peptidase M14 domain-containing protein</fullName>
    </recommendedName>
</protein>
<dbReference type="SUPFAM" id="SSF54897">
    <property type="entry name" value="Protease propeptides/inhibitors"/>
    <property type="match status" value="1"/>
</dbReference>
<keyword evidence="4" id="KW-0645">Protease</keyword>
<evidence type="ECO:0000256" key="10">
    <source>
        <dbReference type="ARBA" id="ARBA00023157"/>
    </source>
</evidence>
<evidence type="ECO:0000259" key="13">
    <source>
        <dbReference type="PROSITE" id="PS52035"/>
    </source>
</evidence>
<feature type="chain" id="PRO_5036473405" description="Peptidase M14 domain-containing protein" evidence="12">
    <location>
        <begin position="21"/>
        <end position="431"/>
    </location>
</feature>
<keyword evidence="7" id="KW-0378">Hydrolase</keyword>
<dbReference type="InterPro" id="IPR003146">
    <property type="entry name" value="M14A_act_pep"/>
</dbReference>
<dbReference type="OrthoDB" id="3626597at2759"/>
<dbReference type="OMA" id="EWIAISS"/>
<dbReference type="AlphaFoldDB" id="A0A8W8NX31"/>
<dbReference type="PRINTS" id="PR00765">
    <property type="entry name" value="CRBOXYPTASEA"/>
</dbReference>
<keyword evidence="15" id="KW-1185">Reference proteome</keyword>
<evidence type="ECO:0000313" key="15">
    <source>
        <dbReference type="Proteomes" id="UP000005408"/>
    </source>
</evidence>
<evidence type="ECO:0000256" key="1">
    <source>
        <dbReference type="ARBA" id="ARBA00001947"/>
    </source>
</evidence>
<feature type="active site" description="Proton donor/acceptor" evidence="11">
    <location>
        <position position="390"/>
    </location>
</feature>
<dbReference type="InterPro" id="IPR036990">
    <property type="entry name" value="M14A-like_propep"/>
</dbReference>
<dbReference type="GO" id="GO:0006508">
    <property type="term" value="P:proteolysis"/>
    <property type="evidence" value="ECO:0007669"/>
    <property type="project" value="UniProtKB-KW"/>
</dbReference>
<dbReference type="Pfam" id="PF00246">
    <property type="entry name" value="Peptidase_M14"/>
    <property type="match status" value="1"/>
</dbReference>
<evidence type="ECO:0000256" key="2">
    <source>
        <dbReference type="ARBA" id="ARBA00005988"/>
    </source>
</evidence>
<comment type="cofactor">
    <cofactor evidence="1">
        <name>Zn(2+)</name>
        <dbReference type="ChEBI" id="CHEBI:29105"/>
    </cofactor>
</comment>
<keyword evidence="8" id="KW-0862">Zinc</keyword>
<dbReference type="InterPro" id="IPR000834">
    <property type="entry name" value="Peptidase_M14"/>
</dbReference>
<dbReference type="EnsemblMetazoa" id="G7861.1">
    <property type="protein sequence ID" value="G7861.1:cds"/>
    <property type="gene ID" value="G7861"/>
</dbReference>
<feature type="signal peptide" evidence="12">
    <location>
        <begin position="1"/>
        <end position="20"/>
    </location>
</feature>
<reference evidence="14" key="1">
    <citation type="submission" date="2022-08" db="UniProtKB">
        <authorList>
            <consortium name="EnsemblMetazoa"/>
        </authorList>
    </citation>
    <scope>IDENTIFICATION</scope>
    <source>
        <strain evidence="14">05x7-T-G4-1.051#20</strain>
    </source>
</reference>
<dbReference type="InterPro" id="IPR057247">
    <property type="entry name" value="CARBOXYPEPT_ZN_2"/>
</dbReference>
<proteinExistence type="inferred from homology"/>